<dbReference type="Pfam" id="PF08032">
    <property type="entry name" value="SpoU_sub_bind"/>
    <property type="match status" value="1"/>
</dbReference>
<accession>A0A6S6SV89</accession>
<dbReference type="PANTHER" id="PTHR46429:SF1">
    <property type="entry name" value="23S RRNA (GUANOSINE-2'-O-)-METHYLTRANSFERASE RLMB"/>
    <property type="match status" value="1"/>
</dbReference>
<dbReference type="NCBIfam" id="TIGR00186">
    <property type="entry name" value="rRNA_methyl_3"/>
    <property type="match status" value="1"/>
</dbReference>
<dbReference type="SMART" id="SM00967">
    <property type="entry name" value="SpoU_sub_bind"/>
    <property type="match status" value="1"/>
</dbReference>
<feature type="domain" description="RNA 2-O ribose methyltransferase substrate binding" evidence="3">
    <location>
        <begin position="2"/>
        <end position="74"/>
    </location>
</feature>
<reference evidence="4" key="1">
    <citation type="submission" date="2020-01" db="EMBL/GenBank/DDBJ databases">
        <authorList>
            <person name="Meier V. D."/>
            <person name="Meier V D."/>
        </authorList>
    </citation>
    <scope>NUCLEOTIDE SEQUENCE</scope>
    <source>
        <strain evidence="4">HLG_WM_MAG_12</strain>
    </source>
</reference>
<organism evidence="4">
    <name type="scientific">uncultured Campylobacterales bacterium</name>
    <dbReference type="NCBI Taxonomy" id="352960"/>
    <lineage>
        <taxon>Bacteria</taxon>
        <taxon>Pseudomonadati</taxon>
        <taxon>Campylobacterota</taxon>
        <taxon>Epsilonproteobacteria</taxon>
        <taxon>Campylobacterales</taxon>
        <taxon>environmental samples</taxon>
    </lineage>
</organism>
<dbReference type="EMBL" id="CACVAW010000032">
    <property type="protein sequence ID" value="CAA6808506.1"/>
    <property type="molecule type" value="Genomic_DNA"/>
</dbReference>
<evidence type="ECO:0000313" key="4">
    <source>
        <dbReference type="EMBL" id="CAA6808506.1"/>
    </source>
</evidence>
<dbReference type="InterPro" id="IPR004441">
    <property type="entry name" value="rRNA_MeTrfase_TrmH"/>
</dbReference>
<dbReference type="InterPro" id="IPR029028">
    <property type="entry name" value="Alpha/beta_knot_MTases"/>
</dbReference>
<gene>
    <name evidence="4" type="ORF">HELGO_WM16323</name>
</gene>
<dbReference type="Pfam" id="PF00588">
    <property type="entry name" value="SpoU_methylase"/>
    <property type="match status" value="1"/>
</dbReference>
<dbReference type="InterPro" id="IPR013123">
    <property type="entry name" value="SpoU_subst-bd"/>
</dbReference>
<evidence type="ECO:0000256" key="1">
    <source>
        <dbReference type="ARBA" id="ARBA00022603"/>
    </source>
</evidence>
<dbReference type="SUPFAM" id="SSF55315">
    <property type="entry name" value="L30e-like"/>
    <property type="match status" value="1"/>
</dbReference>
<evidence type="ECO:0000256" key="2">
    <source>
        <dbReference type="ARBA" id="ARBA00022679"/>
    </source>
</evidence>
<keyword evidence="2 4" id="KW-0808">Transferase</keyword>
<name>A0A6S6SV89_9BACT</name>
<evidence type="ECO:0000259" key="3">
    <source>
        <dbReference type="SMART" id="SM00967"/>
    </source>
</evidence>
<dbReference type="InterPro" id="IPR029064">
    <property type="entry name" value="Ribosomal_eL30-like_sf"/>
</dbReference>
<proteinExistence type="predicted"/>
<dbReference type="PANTHER" id="PTHR46429">
    <property type="entry name" value="23S RRNA (GUANOSINE-2'-O-)-METHYLTRANSFERASE RLMB"/>
    <property type="match status" value="1"/>
</dbReference>
<keyword evidence="1 4" id="KW-0489">Methyltransferase</keyword>
<dbReference type="SUPFAM" id="SSF75217">
    <property type="entry name" value="alpha/beta knot"/>
    <property type="match status" value="1"/>
</dbReference>
<dbReference type="GO" id="GO:0003723">
    <property type="term" value="F:RNA binding"/>
    <property type="evidence" value="ECO:0007669"/>
    <property type="project" value="InterPro"/>
</dbReference>
<dbReference type="InterPro" id="IPR029026">
    <property type="entry name" value="tRNA_m1G_MTases_N"/>
</dbReference>
<dbReference type="GO" id="GO:0005829">
    <property type="term" value="C:cytosol"/>
    <property type="evidence" value="ECO:0007669"/>
    <property type="project" value="TreeGrafter"/>
</dbReference>
<dbReference type="AlphaFoldDB" id="A0A6S6SV89"/>
<dbReference type="GO" id="GO:0008173">
    <property type="term" value="F:RNA methyltransferase activity"/>
    <property type="evidence" value="ECO:0007669"/>
    <property type="project" value="InterPro"/>
</dbReference>
<sequence>MTVFGKQIFMYTVDKFPERIKSVYLSKEIDKKLFGKITRLNVPIVKLDNKKAQAMSKGGNHQGYFLEIEPIIEVPLDTKAPLVLVLYKVTDVGNIGAIVRSAYAFGVSQIVITGISAMNLGAIVRTSSGALMDMPICIYEDSFALMNELKISEYDILGLDMGGENIGNMKLKDTKRAIIVGSEAEGVPQKFLKKCTSVVSIPMKRKFDSLNVSVATGIILQRIVND</sequence>
<dbReference type="GO" id="GO:0032259">
    <property type="term" value="P:methylation"/>
    <property type="evidence" value="ECO:0007669"/>
    <property type="project" value="UniProtKB-KW"/>
</dbReference>
<dbReference type="Gene3D" id="3.40.1280.10">
    <property type="match status" value="1"/>
</dbReference>
<dbReference type="InterPro" id="IPR001537">
    <property type="entry name" value="SpoU_MeTrfase"/>
</dbReference>
<dbReference type="EC" id="2.1.1.-" evidence="4"/>
<protein>
    <submittedName>
        <fullName evidence="4">23S rRNA (Guanosine-2'-O-) -methyltransferase rlmB (EC)</fullName>
        <ecNumber evidence="4">2.1.1.-</ecNumber>
    </submittedName>
</protein>
<dbReference type="GO" id="GO:0006396">
    <property type="term" value="P:RNA processing"/>
    <property type="evidence" value="ECO:0007669"/>
    <property type="project" value="InterPro"/>
</dbReference>
<dbReference type="CDD" id="cd18095">
    <property type="entry name" value="SpoU-like_rRNA-MTase"/>
    <property type="match status" value="1"/>
</dbReference>